<comment type="caution">
    <text evidence="2">The sequence shown here is derived from an EMBL/GenBank/DDBJ whole genome shotgun (WGS) entry which is preliminary data.</text>
</comment>
<accession>A0A365MTF3</accession>
<evidence type="ECO:0000313" key="3">
    <source>
        <dbReference type="Proteomes" id="UP000251714"/>
    </source>
</evidence>
<gene>
    <name evidence="2" type="ORF">FPRO05_14207</name>
</gene>
<feature type="region of interest" description="Disordered" evidence="1">
    <location>
        <begin position="98"/>
        <end position="122"/>
    </location>
</feature>
<evidence type="ECO:0000256" key="1">
    <source>
        <dbReference type="SAM" id="MobiDB-lite"/>
    </source>
</evidence>
<name>A0A365MTF3_GIBIN</name>
<dbReference type="Proteomes" id="UP000251714">
    <property type="component" value="Unassembled WGS sequence"/>
</dbReference>
<organism evidence="2 3">
    <name type="scientific">Gibberella intermedia</name>
    <name type="common">Bulb rot disease fungus</name>
    <name type="synonym">Fusarium proliferatum</name>
    <dbReference type="NCBI Taxonomy" id="948311"/>
    <lineage>
        <taxon>Eukaryota</taxon>
        <taxon>Fungi</taxon>
        <taxon>Dikarya</taxon>
        <taxon>Ascomycota</taxon>
        <taxon>Pezizomycotina</taxon>
        <taxon>Sordariomycetes</taxon>
        <taxon>Hypocreomycetidae</taxon>
        <taxon>Hypocreales</taxon>
        <taxon>Nectriaceae</taxon>
        <taxon>Fusarium</taxon>
        <taxon>Fusarium fujikuroi species complex</taxon>
    </lineage>
</organism>
<dbReference type="EMBL" id="PKMI01000043">
    <property type="protein sequence ID" value="RBA11819.1"/>
    <property type="molecule type" value="Genomic_DNA"/>
</dbReference>
<feature type="region of interest" description="Disordered" evidence="1">
    <location>
        <begin position="1"/>
        <end position="34"/>
    </location>
</feature>
<sequence>MNETSLGDDKEPRSQPIHGVSNQASEIRTVQPDEAIPGQVFRVGKIMADDNSDQVVLATKAGVFEVEEASATNKVAQLIASTTDMTAQRLSTDRYTSRFGTPASLGKSGNLGSPIPEQPRKSVAVPKNTFANETRKRVVEVDNMEEHS</sequence>
<reference evidence="2 3" key="1">
    <citation type="submission" date="2017-12" db="EMBL/GenBank/DDBJ databases">
        <title>Genome sequence of the mycotoxigenic crop pathogen Fusarium proliferatum, strain ITEM 2341 from Date Palm.</title>
        <authorList>
            <person name="Almiman B.F."/>
            <person name="Shittu T.A."/>
            <person name="Muthumeenakshi S."/>
            <person name="Baroncelli R."/>
            <person name="Sreenivasaprasada S."/>
        </authorList>
    </citation>
    <scope>NUCLEOTIDE SEQUENCE [LARGE SCALE GENOMIC DNA]</scope>
    <source>
        <strain evidence="2 3">ITEM 2341</strain>
    </source>
</reference>
<proteinExistence type="predicted"/>
<protein>
    <submittedName>
        <fullName evidence="2">Uncharacterized protein</fullName>
    </submittedName>
</protein>
<dbReference type="AlphaFoldDB" id="A0A365MTF3"/>
<evidence type="ECO:0000313" key="2">
    <source>
        <dbReference type="EMBL" id="RBA11819.1"/>
    </source>
</evidence>